<accession>A0A450ZPN5</accession>
<gene>
    <name evidence="3" type="ORF">BECKTC1821F_GA0114240_100774</name>
</gene>
<dbReference type="InterPro" id="IPR001646">
    <property type="entry name" value="5peptide_repeat"/>
</dbReference>
<feature type="coiled-coil region" evidence="1">
    <location>
        <begin position="421"/>
        <end position="448"/>
    </location>
</feature>
<protein>
    <submittedName>
        <fullName evidence="3">Uncharacterized protein YjbI, contains pentapeptide repeats</fullName>
    </submittedName>
</protein>
<feature type="transmembrane region" description="Helical" evidence="2">
    <location>
        <begin position="130"/>
        <end position="155"/>
    </location>
</feature>
<name>A0A450ZPN5_9GAMM</name>
<evidence type="ECO:0000313" key="3">
    <source>
        <dbReference type="EMBL" id="VFK55671.1"/>
    </source>
</evidence>
<evidence type="ECO:0000256" key="1">
    <source>
        <dbReference type="SAM" id="Coils"/>
    </source>
</evidence>
<proteinExistence type="predicted"/>
<dbReference type="InterPro" id="IPR051082">
    <property type="entry name" value="Pentapeptide-BTB/POZ_domain"/>
</dbReference>
<reference evidence="3" key="1">
    <citation type="submission" date="2019-02" db="EMBL/GenBank/DDBJ databases">
        <authorList>
            <person name="Gruber-Vodicka R. H."/>
            <person name="Seah K. B. B."/>
        </authorList>
    </citation>
    <scope>NUCLEOTIDE SEQUENCE</scope>
    <source>
        <strain evidence="3">BECK_BZ126</strain>
    </source>
</reference>
<keyword evidence="2" id="KW-0472">Membrane</keyword>
<keyword evidence="2" id="KW-1133">Transmembrane helix</keyword>
<feature type="transmembrane region" description="Helical" evidence="2">
    <location>
        <begin position="58"/>
        <end position="86"/>
    </location>
</feature>
<organism evidence="3">
    <name type="scientific">Candidatus Kentrum sp. TC</name>
    <dbReference type="NCBI Taxonomy" id="2126339"/>
    <lineage>
        <taxon>Bacteria</taxon>
        <taxon>Pseudomonadati</taxon>
        <taxon>Pseudomonadota</taxon>
        <taxon>Gammaproteobacteria</taxon>
        <taxon>Candidatus Kentrum</taxon>
    </lineage>
</organism>
<feature type="transmembrane region" description="Helical" evidence="2">
    <location>
        <begin position="98"/>
        <end position="118"/>
    </location>
</feature>
<keyword evidence="2" id="KW-0812">Transmembrane</keyword>
<keyword evidence="1" id="KW-0175">Coiled coil</keyword>
<dbReference type="Gene3D" id="2.160.20.80">
    <property type="entry name" value="E3 ubiquitin-protein ligase SopA"/>
    <property type="match status" value="3"/>
</dbReference>
<dbReference type="PANTHER" id="PTHR14136">
    <property type="entry name" value="BTB_POZ DOMAIN-CONTAINING PROTEIN KCTD9"/>
    <property type="match status" value="1"/>
</dbReference>
<dbReference type="Pfam" id="PF00805">
    <property type="entry name" value="Pentapeptide"/>
    <property type="match status" value="4"/>
</dbReference>
<dbReference type="EMBL" id="CAADFW010000007">
    <property type="protein sequence ID" value="VFK55671.1"/>
    <property type="molecule type" value="Genomic_DNA"/>
</dbReference>
<sequence>MNATDYSHRRLRGRDFRGQRLEGARFIGADLRGARFQNAQLTGADFSGARLGKSLRGVIATVSLSLVIGLVAGLLDGFAGFSLAFIIENMLEFQGGELIGWTLVSAAGIVAILLFFLWRGGVFGLFPAMGVIIAIAVAVAVAVAVFFLPAFFIAWRIRGDDPLFAGLRQFGLWLGGLGGANFRNANLENARFPEANLGHARLAGASNLRRVDFRDARNLHLAYARDTLLEDPRARELLAGGDGEGRSYAGLNFAGAYLFDASLRGADLTEANLSDADLAQADLRDATLAKTQLIGADLTRARLTGACIAAWNIDKSVALQGIDCDHVFLESGDPPKLRQPPSGAFAPGEFTKLFQEVAETMDFIVGTRLELEALRRAIQTLREGGAEGLEVRGVERKEDTVVVRVATPPEIDRERIHAQALREKELEMRLLEAESKSRENEIKLLMQKERLDDRKEMEKNHRDHVKDLFSILRPVDIHVNAQGGDAVNKSYHQDIHGSGNVGVQGDVHGRISNIARNIGTLPAAGSGAETKLEELLDRLARELKQAPEEKAKDVAAVTRMVEMTVESAKEDNPALLSSAIEGLKKSARSLESYPAVLQIVSEVAKLLGG</sequence>
<dbReference type="AlphaFoldDB" id="A0A450ZPN5"/>
<dbReference type="SUPFAM" id="SSF141571">
    <property type="entry name" value="Pentapeptide repeat-like"/>
    <property type="match status" value="1"/>
</dbReference>
<dbReference type="PANTHER" id="PTHR14136:SF17">
    <property type="entry name" value="BTB_POZ DOMAIN-CONTAINING PROTEIN KCTD9"/>
    <property type="match status" value="1"/>
</dbReference>
<evidence type="ECO:0000256" key="2">
    <source>
        <dbReference type="SAM" id="Phobius"/>
    </source>
</evidence>